<organism evidence="4 5">
    <name type="scientific">Plasticicumulans lactativorans</name>
    <dbReference type="NCBI Taxonomy" id="1133106"/>
    <lineage>
        <taxon>Bacteria</taxon>
        <taxon>Pseudomonadati</taxon>
        <taxon>Pseudomonadota</taxon>
        <taxon>Gammaproteobacteria</taxon>
        <taxon>Candidatus Competibacteraceae</taxon>
        <taxon>Plasticicumulans</taxon>
    </lineage>
</organism>
<dbReference type="EMBL" id="SLWY01000006">
    <property type="protein sequence ID" value="TCO81947.1"/>
    <property type="molecule type" value="Genomic_DNA"/>
</dbReference>
<dbReference type="SUPFAM" id="SSF55729">
    <property type="entry name" value="Acyl-CoA N-acyltransferases (Nat)"/>
    <property type="match status" value="1"/>
</dbReference>
<dbReference type="InterPro" id="IPR007041">
    <property type="entry name" value="Arg_succinylTrfase_AstA/AruG"/>
</dbReference>
<sequence length="339" mass="37538">MLLIRPVAAGDLDDLLALAAAAGPGMTNLPADRAFLERKIAASEASFACSVERPGEETYCFVAEDLDRGRVVGTCAIIATVGLTRPFWSYLIVRLAHTSQELDRYETVDVLQLVNEYRGASEVASLFLAPAYRRDHNGRFLSRSRFLFMGQFATRFADTVMAEMRGVHEPDGRTPFWEGLGRHFFDMEFRSADRLSSLGKYQFIADLMPKYPIYIRLLPRDAQAVIGQPHPDTRPAYELLLREGFRFEGCVDIFDAGPTIHGPRDQLRAVRDSRVCELARVLDTPPAGPRHMLGTTGLAHYRACAAPLAWLPDGRIAVDAATAAALAVDAGDRLRIVEL</sequence>
<keyword evidence="2 4" id="KW-0808">Transferase</keyword>
<reference evidence="4 5" key="1">
    <citation type="submission" date="2019-03" db="EMBL/GenBank/DDBJ databases">
        <title>Genomic Encyclopedia of Type Strains, Phase IV (KMG-IV): sequencing the most valuable type-strain genomes for metagenomic binning, comparative biology and taxonomic classification.</title>
        <authorList>
            <person name="Goeker M."/>
        </authorList>
    </citation>
    <scope>NUCLEOTIDE SEQUENCE [LARGE SCALE GENOMIC DNA]</scope>
    <source>
        <strain evidence="4 5">DSM 25287</strain>
    </source>
</reference>
<dbReference type="RefSeq" id="WP_132540038.1">
    <property type="nucleotide sequence ID" value="NZ_SLWY01000006.1"/>
</dbReference>
<dbReference type="AlphaFoldDB" id="A0A4R2L403"/>
<dbReference type="Proteomes" id="UP000295765">
    <property type="component" value="Unassembled WGS sequence"/>
</dbReference>
<evidence type="ECO:0000256" key="1">
    <source>
        <dbReference type="ARBA" id="ARBA00022503"/>
    </source>
</evidence>
<protein>
    <submittedName>
        <fullName evidence="4">Arginine N-succinyltransferase</fullName>
    </submittedName>
</protein>
<dbReference type="Gene3D" id="3.40.630.30">
    <property type="match status" value="1"/>
</dbReference>
<dbReference type="GO" id="GO:0006527">
    <property type="term" value="P:L-arginine catabolic process"/>
    <property type="evidence" value="ECO:0007669"/>
    <property type="project" value="InterPro"/>
</dbReference>
<evidence type="ECO:0000256" key="2">
    <source>
        <dbReference type="ARBA" id="ARBA00022679"/>
    </source>
</evidence>
<keyword evidence="1" id="KW-0056">Arginine metabolism</keyword>
<dbReference type="PANTHER" id="PTHR30420:SF1">
    <property type="entry name" value="ARGININE N-SUCCINYLTRANSFERASE"/>
    <property type="match status" value="1"/>
</dbReference>
<evidence type="ECO:0000313" key="4">
    <source>
        <dbReference type="EMBL" id="TCO81947.1"/>
    </source>
</evidence>
<name>A0A4R2L403_9GAMM</name>
<comment type="caution">
    <text evidence="4">The sequence shown here is derived from an EMBL/GenBank/DDBJ whole genome shotgun (WGS) entry which is preliminary data.</text>
</comment>
<evidence type="ECO:0000256" key="3">
    <source>
        <dbReference type="ARBA" id="ARBA00023315"/>
    </source>
</evidence>
<dbReference type="GO" id="GO:0008791">
    <property type="term" value="F:arginine N-succinyltransferase activity"/>
    <property type="evidence" value="ECO:0007669"/>
    <property type="project" value="InterPro"/>
</dbReference>
<dbReference type="OrthoDB" id="21121at2"/>
<dbReference type="PANTHER" id="PTHR30420">
    <property type="entry name" value="N-SUCCINYLARGININE DIHYDROLASE"/>
    <property type="match status" value="1"/>
</dbReference>
<keyword evidence="3" id="KW-0012">Acyltransferase</keyword>
<dbReference type="Gene3D" id="2.40.40.20">
    <property type="match status" value="1"/>
</dbReference>
<keyword evidence="5" id="KW-1185">Reference proteome</keyword>
<dbReference type="Pfam" id="PF04958">
    <property type="entry name" value="AstA"/>
    <property type="match status" value="1"/>
</dbReference>
<evidence type="ECO:0000313" key="5">
    <source>
        <dbReference type="Proteomes" id="UP000295765"/>
    </source>
</evidence>
<accession>A0A4R2L403</accession>
<dbReference type="NCBIfam" id="TIGR03243">
    <property type="entry name" value="arg_catab_AOST"/>
    <property type="match status" value="1"/>
</dbReference>
<gene>
    <name evidence="4" type="ORF">EV699_10641</name>
</gene>
<proteinExistence type="predicted"/>
<dbReference type="InterPro" id="IPR016181">
    <property type="entry name" value="Acyl_CoA_acyltransferase"/>
</dbReference>